<evidence type="ECO:0000256" key="1">
    <source>
        <dbReference type="ARBA" id="ARBA00022670"/>
    </source>
</evidence>
<proteinExistence type="predicted"/>
<keyword evidence="3 5" id="KW-0720">Serine protease</keyword>
<evidence type="ECO:0000256" key="5">
    <source>
        <dbReference type="RuleBase" id="RU363034"/>
    </source>
</evidence>
<gene>
    <name evidence="8" type="ORF">chiPu_0004822</name>
</gene>
<dbReference type="PROSITE" id="PS00134">
    <property type="entry name" value="TRYPSIN_HIS"/>
    <property type="match status" value="1"/>
</dbReference>
<evidence type="ECO:0000256" key="6">
    <source>
        <dbReference type="SAM" id="Phobius"/>
    </source>
</evidence>
<dbReference type="Proteomes" id="UP000287033">
    <property type="component" value="Unassembled WGS sequence"/>
</dbReference>
<keyword evidence="6" id="KW-0472">Membrane</keyword>
<dbReference type="SMART" id="SM00020">
    <property type="entry name" value="Tryp_SPc"/>
    <property type="match status" value="1"/>
</dbReference>
<name>A0A401S7Q0_CHIPU</name>
<organism evidence="8 9">
    <name type="scientific">Chiloscyllium punctatum</name>
    <name type="common">Brownbanded bambooshark</name>
    <name type="synonym">Hemiscyllium punctatum</name>
    <dbReference type="NCBI Taxonomy" id="137246"/>
    <lineage>
        <taxon>Eukaryota</taxon>
        <taxon>Metazoa</taxon>
        <taxon>Chordata</taxon>
        <taxon>Craniata</taxon>
        <taxon>Vertebrata</taxon>
        <taxon>Chondrichthyes</taxon>
        <taxon>Elasmobranchii</taxon>
        <taxon>Galeomorphii</taxon>
        <taxon>Galeoidea</taxon>
        <taxon>Orectolobiformes</taxon>
        <taxon>Hemiscylliidae</taxon>
        <taxon>Chiloscyllium</taxon>
    </lineage>
</organism>
<evidence type="ECO:0000313" key="8">
    <source>
        <dbReference type="EMBL" id="GCC26406.1"/>
    </source>
</evidence>
<dbReference type="InterPro" id="IPR033116">
    <property type="entry name" value="TRYPSIN_SER"/>
</dbReference>
<dbReference type="PRINTS" id="PR00722">
    <property type="entry name" value="CHYMOTRYPSIN"/>
</dbReference>
<keyword evidence="6" id="KW-1133">Transmembrane helix</keyword>
<keyword evidence="9" id="KW-1185">Reference proteome</keyword>
<dbReference type="InterPro" id="IPR018114">
    <property type="entry name" value="TRYPSIN_HIS"/>
</dbReference>
<dbReference type="InterPro" id="IPR001314">
    <property type="entry name" value="Peptidase_S1A"/>
</dbReference>
<evidence type="ECO:0000256" key="4">
    <source>
        <dbReference type="ARBA" id="ARBA00023157"/>
    </source>
</evidence>
<dbReference type="GO" id="GO:0006508">
    <property type="term" value="P:proteolysis"/>
    <property type="evidence" value="ECO:0007669"/>
    <property type="project" value="UniProtKB-KW"/>
</dbReference>
<keyword evidence="6" id="KW-0812">Transmembrane</keyword>
<evidence type="ECO:0000256" key="3">
    <source>
        <dbReference type="ARBA" id="ARBA00022825"/>
    </source>
</evidence>
<dbReference type="InterPro" id="IPR043504">
    <property type="entry name" value="Peptidase_S1_PA_chymotrypsin"/>
</dbReference>
<dbReference type="FunFam" id="2.40.10.10:FF:000003">
    <property type="entry name" value="Transmembrane serine protease 3"/>
    <property type="match status" value="1"/>
</dbReference>
<keyword evidence="4" id="KW-1015">Disulfide bond</keyword>
<accession>A0A401S7Q0</accession>
<evidence type="ECO:0000313" key="9">
    <source>
        <dbReference type="Proteomes" id="UP000287033"/>
    </source>
</evidence>
<protein>
    <recommendedName>
        <fullName evidence="7">Peptidase S1 domain-containing protein</fullName>
    </recommendedName>
</protein>
<evidence type="ECO:0000259" key="7">
    <source>
        <dbReference type="PROSITE" id="PS50240"/>
    </source>
</evidence>
<dbReference type="PROSITE" id="PS00135">
    <property type="entry name" value="TRYPSIN_SER"/>
    <property type="match status" value="1"/>
</dbReference>
<dbReference type="Gene3D" id="2.40.10.10">
    <property type="entry name" value="Trypsin-like serine proteases"/>
    <property type="match status" value="1"/>
</dbReference>
<dbReference type="CDD" id="cd00190">
    <property type="entry name" value="Tryp_SPc"/>
    <property type="match status" value="1"/>
</dbReference>
<dbReference type="GO" id="GO:0004252">
    <property type="term" value="F:serine-type endopeptidase activity"/>
    <property type="evidence" value="ECO:0007669"/>
    <property type="project" value="InterPro"/>
</dbReference>
<sequence>MIITNIEAPRPEEVKTLTPSTRALKILAVVSVLIFIIVVAVLIAVVLILYFQVKCIDNNACKTSDYAACGCGRQKTVMAKIINGKGTVDGEWPFQVSLQLGGNHICGATLVACRWILSAAHCFENRNDPEKWTAVFGLHFLNQLNKREVQHRAIKKIIIHPQKTSSSFNYDVALLELEHPVEYTDFVQPACLPTATTSFTSGRRCIIIGWGTTEENGISSSNELLQTEVMVFNNSQCQRVLPQITPQMICAGYLEGGRDACQGDSGGPLLCQDENSQAWLVAGIVSFGVGCGRPNQPGVYARTTTFQNWIREIING</sequence>
<dbReference type="OMA" id="TLVACRW"/>
<reference evidence="8 9" key="1">
    <citation type="journal article" date="2018" name="Nat. Ecol. Evol.">
        <title>Shark genomes provide insights into elasmobranch evolution and the origin of vertebrates.</title>
        <authorList>
            <person name="Hara Y"/>
            <person name="Yamaguchi K"/>
            <person name="Onimaru K"/>
            <person name="Kadota M"/>
            <person name="Koyanagi M"/>
            <person name="Keeley SD"/>
            <person name="Tatsumi K"/>
            <person name="Tanaka K"/>
            <person name="Motone F"/>
            <person name="Kageyama Y"/>
            <person name="Nozu R"/>
            <person name="Adachi N"/>
            <person name="Nishimura O"/>
            <person name="Nakagawa R"/>
            <person name="Tanegashima C"/>
            <person name="Kiyatake I"/>
            <person name="Matsumoto R"/>
            <person name="Murakumo K"/>
            <person name="Nishida K"/>
            <person name="Terakita A"/>
            <person name="Kuratani S"/>
            <person name="Sato K"/>
            <person name="Hyodo S Kuraku.S."/>
        </authorList>
    </citation>
    <scope>NUCLEOTIDE SEQUENCE [LARGE SCALE GENOMIC DNA]</scope>
</reference>
<feature type="domain" description="Peptidase S1" evidence="7">
    <location>
        <begin position="81"/>
        <end position="315"/>
    </location>
</feature>
<dbReference type="Pfam" id="PF00089">
    <property type="entry name" value="Trypsin"/>
    <property type="match status" value="1"/>
</dbReference>
<dbReference type="OrthoDB" id="414661at2759"/>
<comment type="caution">
    <text evidence="8">The sequence shown here is derived from an EMBL/GenBank/DDBJ whole genome shotgun (WGS) entry which is preliminary data.</text>
</comment>
<dbReference type="EMBL" id="BEZZ01000122">
    <property type="protein sequence ID" value="GCC26406.1"/>
    <property type="molecule type" value="Genomic_DNA"/>
</dbReference>
<dbReference type="SUPFAM" id="SSF50494">
    <property type="entry name" value="Trypsin-like serine proteases"/>
    <property type="match status" value="1"/>
</dbReference>
<dbReference type="PROSITE" id="PS50240">
    <property type="entry name" value="TRYPSIN_DOM"/>
    <property type="match status" value="1"/>
</dbReference>
<dbReference type="InterPro" id="IPR001254">
    <property type="entry name" value="Trypsin_dom"/>
</dbReference>
<dbReference type="PANTHER" id="PTHR24252:SF17">
    <property type="entry name" value="SUPPRESSOR OF TUMORIGENICITY 14 PROTEIN HOMOLOG-RELATED"/>
    <property type="match status" value="1"/>
</dbReference>
<dbReference type="AlphaFoldDB" id="A0A401S7Q0"/>
<dbReference type="InterPro" id="IPR009003">
    <property type="entry name" value="Peptidase_S1_PA"/>
</dbReference>
<keyword evidence="2 5" id="KW-0378">Hydrolase</keyword>
<dbReference type="STRING" id="137246.A0A401S7Q0"/>
<keyword evidence="1 5" id="KW-0645">Protease</keyword>
<dbReference type="PANTHER" id="PTHR24252">
    <property type="entry name" value="ACROSIN-RELATED"/>
    <property type="match status" value="1"/>
</dbReference>
<feature type="transmembrane region" description="Helical" evidence="6">
    <location>
        <begin position="26"/>
        <end position="51"/>
    </location>
</feature>
<evidence type="ECO:0000256" key="2">
    <source>
        <dbReference type="ARBA" id="ARBA00022801"/>
    </source>
</evidence>